<gene>
    <name evidence="1" type="ORF">UU38_C0001G0118</name>
</gene>
<comment type="caution">
    <text evidence="1">The sequence shown here is derived from an EMBL/GenBank/DDBJ whole genome shotgun (WGS) entry which is preliminary data.</text>
</comment>
<evidence type="ECO:0000313" key="2">
    <source>
        <dbReference type="Proteomes" id="UP000033918"/>
    </source>
</evidence>
<proteinExistence type="predicted"/>
<dbReference type="Proteomes" id="UP000033918">
    <property type="component" value="Unassembled WGS sequence"/>
</dbReference>
<protein>
    <submittedName>
        <fullName evidence="1">Uncharacterized protein</fullName>
    </submittedName>
</protein>
<evidence type="ECO:0000313" key="1">
    <source>
        <dbReference type="EMBL" id="KKR89216.1"/>
    </source>
</evidence>
<reference evidence="1 2" key="1">
    <citation type="journal article" date="2015" name="Nature">
        <title>rRNA introns, odd ribosomes, and small enigmatic genomes across a large radiation of phyla.</title>
        <authorList>
            <person name="Brown C.T."/>
            <person name="Hug L.A."/>
            <person name="Thomas B.C."/>
            <person name="Sharon I."/>
            <person name="Castelle C.J."/>
            <person name="Singh A."/>
            <person name="Wilkins M.J."/>
            <person name="Williams K.H."/>
            <person name="Banfield J.F."/>
        </authorList>
    </citation>
    <scope>NUCLEOTIDE SEQUENCE [LARGE SCALE GENOMIC DNA]</scope>
</reference>
<name>A0A0G0UP10_9BACT</name>
<dbReference type="EMBL" id="LCAK01000001">
    <property type="protein sequence ID" value="KKR89216.1"/>
    <property type="molecule type" value="Genomic_DNA"/>
</dbReference>
<sequence length="161" mass="18279">MKNTGIVAFGFGVPKTIRSNRLITTICSTKAYNLDATVYTQSDVCVGDAISVEYIKEEPGNPPPTLRVARGAVQWAIKKGFGELWVVAAEPHLWRCKRDMREAIKEAGARIALRVCALPFPNDGWFCSDSTQPRTRSWVKWWSRELILRLMPFFLYKRIAS</sequence>
<dbReference type="AlphaFoldDB" id="A0A0G0UP10"/>
<accession>A0A0G0UP10</accession>
<organism evidence="1 2">
    <name type="scientific">Candidatus Wolfebacteria bacterium GW2011_GWB1_41_12</name>
    <dbReference type="NCBI Taxonomy" id="1619006"/>
    <lineage>
        <taxon>Bacteria</taxon>
        <taxon>Candidatus Wolfeibacteriota</taxon>
    </lineage>
</organism>